<dbReference type="EMBL" id="MU001679">
    <property type="protein sequence ID" value="KAF2457970.1"/>
    <property type="molecule type" value="Genomic_DNA"/>
</dbReference>
<evidence type="ECO:0000313" key="2">
    <source>
        <dbReference type="EMBL" id="KAF2457970.1"/>
    </source>
</evidence>
<proteinExistence type="predicted"/>
<evidence type="ECO:0000256" key="1">
    <source>
        <dbReference type="SAM" id="MobiDB-lite"/>
    </source>
</evidence>
<dbReference type="Proteomes" id="UP000799766">
    <property type="component" value="Unassembled WGS sequence"/>
</dbReference>
<feature type="compositionally biased region" description="Low complexity" evidence="1">
    <location>
        <begin position="309"/>
        <end position="329"/>
    </location>
</feature>
<feature type="region of interest" description="Disordered" evidence="1">
    <location>
        <begin position="306"/>
        <end position="390"/>
    </location>
</feature>
<feature type="compositionally biased region" description="Gly residues" evidence="1">
    <location>
        <begin position="347"/>
        <end position="358"/>
    </location>
</feature>
<name>A0A6A6P1T7_9PEZI</name>
<evidence type="ECO:0000313" key="3">
    <source>
        <dbReference type="Proteomes" id="UP000799766"/>
    </source>
</evidence>
<accession>A0A6A6P1T7</accession>
<feature type="compositionally biased region" description="Acidic residues" evidence="1">
    <location>
        <begin position="126"/>
        <end position="141"/>
    </location>
</feature>
<feature type="region of interest" description="Disordered" evidence="1">
    <location>
        <begin position="119"/>
        <end position="169"/>
    </location>
</feature>
<gene>
    <name evidence="2" type="ORF">BDY21DRAFT_371485</name>
</gene>
<organism evidence="2 3">
    <name type="scientific">Lineolata rhizophorae</name>
    <dbReference type="NCBI Taxonomy" id="578093"/>
    <lineage>
        <taxon>Eukaryota</taxon>
        <taxon>Fungi</taxon>
        <taxon>Dikarya</taxon>
        <taxon>Ascomycota</taxon>
        <taxon>Pezizomycotina</taxon>
        <taxon>Dothideomycetes</taxon>
        <taxon>Dothideomycetes incertae sedis</taxon>
        <taxon>Lineolatales</taxon>
        <taxon>Lineolataceae</taxon>
        <taxon>Lineolata</taxon>
    </lineage>
</organism>
<dbReference type="AlphaFoldDB" id="A0A6A6P1T7"/>
<dbReference type="OrthoDB" id="3557758at2759"/>
<reference evidence="2" key="1">
    <citation type="journal article" date="2020" name="Stud. Mycol.">
        <title>101 Dothideomycetes genomes: a test case for predicting lifestyles and emergence of pathogens.</title>
        <authorList>
            <person name="Haridas S."/>
            <person name="Albert R."/>
            <person name="Binder M."/>
            <person name="Bloem J."/>
            <person name="Labutti K."/>
            <person name="Salamov A."/>
            <person name="Andreopoulos B."/>
            <person name="Baker S."/>
            <person name="Barry K."/>
            <person name="Bills G."/>
            <person name="Bluhm B."/>
            <person name="Cannon C."/>
            <person name="Castanera R."/>
            <person name="Culley D."/>
            <person name="Daum C."/>
            <person name="Ezra D."/>
            <person name="Gonzalez J."/>
            <person name="Henrissat B."/>
            <person name="Kuo A."/>
            <person name="Liang C."/>
            <person name="Lipzen A."/>
            <person name="Lutzoni F."/>
            <person name="Magnuson J."/>
            <person name="Mondo S."/>
            <person name="Nolan M."/>
            <person name="Ohm R."/>
            <person name="Pangilinan J."/>
            <person name="Park H.-J."/>
            <person name="Ramirez L."/>
            <person name="Alfaro M."/>
            <person name="Sun H."/>
            <person name="Tritt A."/>
            <person name="Yoshinaga Y."/>
            <person name="Zwiers L.-H."/>
            <person name="Turgeon B."/>
            <person name="Goodwin S."/>
            <person name="Spatafora J."/>
            <person name="Crous P."/>
            <person name="Grigoriev I."/>
        </authorList>
    </citation>
    <scope>NUCLEOTIDE SEQUENCE</scope>
    <source>
        <strain evidence="2">ATCC 16933</strain>
    </source>
</reference>
<keyword evidence="3" id="KW-1185">Reference proteome</keyword>
<sequence>MSLPGAPTGLVMQRRNTLLEETIVEETSSVRTLASSTRGSFESRRAGNSGWVAVQDGCRDDNGEVKEMPARLKGTTFGGHSVQTQPRLMQPLSPGQAPSGALQDVIGRKTSITGSLQAVRERLGEEENVGEEEERNDDDGEASPLAPRTHELRAMGPDEQPAIGPGGRRRGQYTIGGSFVDGDGNIVYVPRESVANGAASRVYGPEVNEAMPAAYWAGRFSAVHDRLYEAMCDGVPSVDAPSAERAGDVALARVKRSFAMLLSRCKTREAIESLRAFQHAYARINHMPSVVPSQIRLAPLMRRLENATSSSSSAPQQPQAQRPLPQPAQGMSATQQFQLQTDPFHGIGTGADGSGAPTGGAAPPGAAGQGQRSKTSFMDRLRARAGRKAS</sequence>
<protein>
    <submittedName>
        <fullName evidence="2">Uncharacterized protein</fullName>
    </submittedName>
</protein>
<feature type="compositionally biased region" description="Polar residues" evidence="1">
    <location>
        <begin position="331"/>
        <end position="341"/>
    </location>
</feature>
<feature type="compositionally biased region" description="Low complexity" evidence="1">
    <location>
        <begin position="359"/>
        <end position="371"/>
    </location>
</feature>